<evidence type="ECO:0000313" key="1">
    <source>
        <dbReference type="EMBL" id="KUF92588.1"/>
    </source>
</evidence>
<dbReference type="AlphaFoldDB" id="A0A0W8D8U5"/>
<evidence type="ECO:0000313" key="2">
    <source>
        <dbReference type="Proteomes" id="UP000054636"/>
    </source>
</evidence>
<comment type="caution">
    <text evidence="1">The sequence shown here is derived from an EMBL/GenBank/DDBJ whole genome shotgun (WGS) entry which is preliminary data.</text>
</comment>
<dbReference type="InterPro" id="IPR023393">
    <property type="entry name" value="START-like_dom_sf"/>
</dbReference>
<protein>
    <submittedName>
        <fullName evidence="1">N-acetylglucosaminyl-phosphatidylinositol de-N-acetylase</fullName>
    </submittedName>
</protein>
<reference evidence="1 2" key="1">
    <citation type="submission" date="2015-11" db="EMBL/GenBank/DDBJ databases">
        <title>Genomes and virulence difference between two physiological races of Phytophthora nicotianae.</title>
        <authorList>
            <person name="Liu H."/>
            <person name="Ma X."/>
            <person name="Yu H."/>
            <person name="Fang D."/>
            <person name="Li Y."/>
            <person name="Wang X."/>
            <person name="Wang W."/>
            <person name="Dong Y."/>
            <person name="Xiao B."/>
        </authorList>
    </citation>
    <scope>NUCLEOTIDE SEQUENCE [LARGE SCALE GENOMIC DNA]</scope>
    <source>
        <strain evidence="2">race 1</strain>
    </source>
</reference>
<gene>
    <name evidence="1" type="ORF">AM588_10007832</name>
</gene>
<name>A0A0W8D8U5_PHYNI</name>
<accession>A0A0W8D8U5</accession>
<dbReference type="PANTHER" id="PTHR13510">
    <property type="entry name" value="FYVE-FINGER-CONTAINING RAB5 EFFECTOR PROTEIN RABENOSYN-5-RELATED"/>
    <property type="match status" value="1"/>
</dbReference>
<dbReference type="InterPro" id="IPR052727">
    <property type="entry name" value="Rab4/Rab5_effector"/>
</dbReference>
<dbReference type="EMBL" id="LNFP01000458">
    <property type="protein sequence ID" value="KUF92588.1"/>
    <property type="molecule type" value="Genomic_DNA"/>
</dbReference>
<dbReference type="PANTHER" id="PTHR13510:SF44">
    <property type="entry name" value="RABENOSYN-5"/>
    <property type="match status" value="1"/>
</dbReference>
<organism evidence="1 2">
    <name type="scientific">Phytophthora nicotianae</name>
    <name type="common">Potato buckeye rot agent</name>
    <name type="synonym">Phytophthora parasitica</name>
    <dbReference type="NCBI Taxonomy" id="4792"/>
    <lineage>
        <taxon>Eukaryota</taxon>
        <taxon>Sar</taxon>
        <taxon>Stramenopiles</taxon>
        <taxon>Oomycota</taxon>
        <taxon>Peronosporomycetes</taxon>
        <taxon>Peronosporales</taxon>
        <taxon>Peronosporaceae</taxon>
        <taxon>Phytophthora</taxon>
    </lineage>
</organism>
<dbReference type="InterPro" id="IPR011011">
    <property type="entry name" value="Znf_FYVE_PHD"/>
</dbReference>
<sequence length="846" mass="95642">MEWKSSKRFRNPFKPLKLSPEAAQELETIAEVFVSESIRTYEHFLFDENSQVDDNRWKFMYQKDDVKSYAERAGFSAPEPRMESCTRPRSLSSSISELPIVLVTGTIEGNLDDTIYGFMCPTLDMMRIKTSAYNGGSFPLIEHQMGREGSTRAVIKNRDFVYMESTGTRYLRNGERVGYQLVHSVQFPETPARGSAIRGNMSMSAIYRQRDSNVVDVFIKGFLNPAGGLTRSIITRSAAKALLSVSKNVHCAQMKKLAWSIRQRCPTMMERQADSVVCVTCLKRPSGTHRLLHRHLCCGVCARYVCSGCRIHKKLHFMMADRKMLEQEVAFCPKCYTEALNAKTVTVASQELLFNDVYGWNEVCAFTSGTEISLFDQYMWRRSRKLGATRSTTHWHHRHRFRELQTLAMVSTDPFAATRSDSTMSADSVGVAMDPSVSKRYTSPFPPLHLSPTTTMELEGLAHKLVARNIGAYESFLIDNHGKVDEEKWKFVSSKDDLKAYSEQPRAVESPHPYQQETPVADLPVVMITGTVVGDLDDVMYGVVCPTTEQMRVKTSYIHDDIPKSCVLAMLAPPTPENPFNSLSIKWVEVHVPLAVRPVVKNRDFVYMETTGIERLRNGERVGYHIVHSVQFPETPVLDTHFRGNSSISILYRQRTTNVTDVYIKGFFNPAGGIMRTIVIRSAARILLSVAKDVYCSHMKKLAWALRQRYNGETSSSSSECTDGSSSGSLDDKYCSGCGKKQSVFVQAASKTNQGAKILQKKRHCKICTRYMCLDCRRQHQLTFLLPDQRLKQRLVTVCRSCEIEAISESAMTIARDELLQGNQMQRWDSGDVFNTTISAHSLQSE</sequence>
<dbReference type="Gene3D" id="3.30.530.20">
    <property type="match status" value="2"/>
</dbReference>
<proteinExistence type="predicted"/>
<dbReference type="SUPFAM" id="SSF57903">
    <property type="entry name" value="FYVE/PHD zinc finger"/>
    <property type="match status" value="1"/>
</dbReference>
<dbReference type="Proteomes" id="UP000054636">
    <property type="component" value="Unassembled WGS sequence"/>
</dbReference>